<proteinExistence type="inferred from homology"/>
<protein>
    <submittedName>
        <fullName evidence="3">Uncharacterized protein</fullName>
    </submittedName>
</protein>
<comment type="similarity">
    <text evidence="1">Belongs to the UPF0607 family.</text>
</comment>
<dbReference type="AlphaFoldDB" id="A0A8C0ZR87"/>
<accession>A0A8C0ZR87</accession>
<dbReference type="Ensembl" id="ENSCCNT00000016631.1">
    <property type="protein sequence ID" value="ENSCCNP00000012667.1"/>
    <property type="gene ID" value="ENSCCNG00000013157.1"/>
</dbReference>
<evidence type="ECO:0000256" key="1">
    <source>
        <dbReference type="ARBA" id="ARBA00038278"/>
    </source>
</evidence>
<dbReference type="PANTHER" id="PTHR15566:SF7">
    <property type="entry name" value="UPF0607 PROTEIN ENSP00000332738-RELATED"/>
    <property type="match status" value="1"/>
</dbReference>
<feature type="region of interest" description="Disordered" evidence="2">
    <location>
        <begin position="97"/>
        <end position="119"/>
    </location>
</feature>
<feature type="region of interest" description="Disordered" evidence="2">
    <location>
        <begin position="216"/>
        <end position="239"/>
    </location>
</feature>
<evidence type="ECO:0000313" key="3">
    <source>
        <dbReference type="Ensembl" id="ENSCCNP00000012667.1"/>
    </source>
</evidence>
<evidence type="ECO:0000256" key="2">
    <source>
        <dbReference type="SAM" id="MobiDB-lite"/>
    </source>
</evidence>
<reference evidence="3" key="1">
    <citation type="submission" date="2023-09" db="UniProtKB">
        <authorList>
            <consortium name="Ensembl"/>
        </authorList>
    </citation>
    <scope>IDENTIFICATION</scope>
</reference>
<dbReference type="InterPro" id="IPR043220">
    <property type="entry name" value="POM121-like_prot_1"/>
</dbReference>
<sequence>MGNLLTKHHRRLRHVPWPSLLPRVSVTRAVCQPRRGHPAAPTPAIRPVCRLFKQNSCRLPVPAGRYSAPKRRQPLPQAIDSVLGILPSVAWGKSPKKPILSTRNSKMFGPSRTVRIPPPQPRAILRLSSSQQVVPAVEPMISKVKAQEEGTAKEEEEDQEKTEGPDNTERGSGEVAPLRSLKTKEDLISMPHSPGAQKENLHPKDIENIVHEMAPVSPMSSSSDGHGGPLSHSSAGDALTLGQPDAEAAVVRKEISPKRWPFGCWSQDRLCSHLIPAVWSRTFYPYSLPVSCTI</sequence>
<organism evidence="3">
    <name type="scientific">Castor canadensis</name>
    <name type="common">American beaver</name>
    <dbReference type="NCBI Taxonomy" id="51338"/>
    <lineage>
        <taxon>Eukaryota</taxon>
        <taxon>Metazoa</taxon>
        <taxon>Chordata</taxon>
        <taxon>Craniata</taxon>
        <taxon>Vertebrata</taxon>
        <taxon>Euteleostomi</taxon>
        <taxon>Mammalia</taxon>
        <taxon>Eutheria</taxon>
        <taxon>Euarchontoglires</taxon>
        <taxon>Glires</taxon>
        <taxon>Rodentia</taxon>
        <taxon>Castorimorpha</taxon>
        <taxon>Castoridae</taxon>
        <taxon>Castor</taxon>
    </lineage>
</organism>
<name>A0A8C0ZR87_CASCN</name>
<feature type="compositionally biased region" description="Basic and acidic residues" evidence="2">
    <location>
        <begin position="161"/>
        <end position="172"/>
    </location>
</feature>
<dbReference type="PANTHER" id="PTHR15566">
    <property type="entry name" value="POM121-LIKE"/>
    <property type="match status" value="1"/>
</dbReference>
<feature type="region of interest" description="Disordered" evidence="2">
    <location>
        <begin position="142"/>
        <end position="180"/>
    </location>
</feature>